<dbReference type="OrthoDB" id="4319852at2"/>
<reference evidence="2 3" key="1">
    <citation type="submission" date="2018-10" db="EMBL/GenBank/DDBJ databases">
        <title>Relationship between Morphology and Antimicrobial Activity in Streptomyces.</title>
        <authorList>
            <person name="Kang H.J."/>
            <person name="Kim S.B."/>
        </authorList>
    </citation>
    <scope>NUCLEOTIDE SEQUENCE [LARGE SCALE GENOMIC DNA]</scope>
    <source>
        <strain evidence="2 3">BH38</strain>
    </source>
</reference>
<feature type="compositionally biased region" description="Polar residues" evidence="1">
    <location>
        <begin position="74"/>
        <end position="84"/>
    </location>
</feature>
<dbReference type="EMBL" id="CP032698">
    <property type="protein sequence ID" value="AYG81417.1"/>
    <property type="molecule type" value="Genomic_DNA"/>
</dbReference>
<evidence type="ECO:0000313" key="2">
    <source>
        <dbReference type="EMBL" id="AYG81417.1"/>
    </source>
</evidence>
<proteinExistence type="predicted"/>
<feature type="region of interest" description="Disordered" evidence="1">
    <location>
        <begin position="68"/>
        <end position="90"/>
    </location>
</feature>
<gene>
    <name evidence="2" type="ORF">DWB77_03563</name>
</gene>
<dbReference type="AlphaFoldDB" id="A0A387HM78"/>
<sequence>MFVGAANHDLISWAPSGKQVIGGALGSVLGPVGTFVGESLADPTQNWFGRDPASEAFGATRFAVSDGPLPFSDGSPTPAHSNYFSPERDPVSAKNIARIVSGHSDRITTEPYR</sequence>
<name>A0A387HM78_9ACTN</name>
<dbReference type="KEGG" id="shun:DWB77_03563"/>
<keyword evidence="3" id="KW-1185">Reference proteome</keyword>
<protein>
    <submittedName>
        <fullName evidence="2">Uncharacterized protein</fullName>
    </submittedName>
</protein>
<evidence type="ECO:0000313" key="3">
    <source>
        <dbReference type="Proteomes" id="UP000271554"/>
    </source>
</evidence>
<organism evidence="2 3">
    <name type="scientific">Streptomyces hundungensis</name>
    <dbReference type="NCBI Taxonomy" id="1077946"/>
    <lineage>
        <taxon>Bacteria</taxon>
        <taxon>Bacillati</taxon>
        <taxon>Actinomycetota</taxon>
        <taxon>Actinomycetes</taxon>
        <taxon>Kitasatosporales</taxon>
        <taxon>Streptomycetaceae</taxon>
        <taxon>Streptomyces</taxon>
    </lineage>
</organism>
<evidence type="ECO:0000256" key="1">
    <source>
        <dbReference type="SAM" id="MobiDB-lite"/>
    </source>
</evidence>
<accession>A0A387HM78</accession>
<dbReference type="Proteomes" id="UP000271554">
    <property type="component" value="Chromosome"/>
</dbReference>